<dbReference type="GO" id="GO:0005634">
    <property type="term" value="C:nucleus"/>
    <property type="evidence" value="ECO:0007669"/>
    <property type="project" value="TreeGrafter"/>
</dbReference>
<dbReference type="Ensembl" id="ENSATET00000045623.2">
    <property type="protein sequence ID" value="ENSATEP00000055475.1"/>
    <property type="gene ID" value="ENSATEG00000027666.2"/>
</dbReference>
<accession>A0A7N6AZT6</accession>
<dbReference type="FunFam" id="1.20.5.170:FF:000025">
    <property type="entry name" value="nuclear factor interleukin-3-regulated protein-like"/>
    <property type="match status" value="1"/>
</dbReference>
<dbReference type="GO" id="GO:0003677">
    <property type="term" value="F:DNA binding"/>
    <property type="evidence" value="ECO:0007669"/>
    <property type="project" value="UniProtKB-KW"/>
</dbReference>
<evidence type="ECO:0000259" key="7">
    <source>
        <dbReference type="PROSITE" id="PS50217"/>
    </source>
</evidence>
<sequence length="611" mass="67225">MENLTSALKTLNKTSGNNLNCLETFSSYEESLPSIQGTPARMGRLIKPKPNVSCRRKREFISDEKKDASYWEKRRKNNEAAKRSREKRRLNDMVLENRVIALNDENVRLKTELLQLKLRFGLISTASYIEKSQQIGGGNNTGNGSSSSSSTQYYSSGYSSGSQVMMNSDSSETEQSGRSEGHRQLVKYSPRGSLSDMSDGSSRDSPEPIPFEIKQEGDRLEMDIANGTTTQIMFNIHRGLASVPTHHKIQQHSQEMEAACSSQQQQQHLHQQQNPHQEPLSAVSQPAPHPPAAHRSVILYGSSTASYPVDTLTRPQDIDLQTAQKQNSSSSQTCVSQLPQSITESSTETMCEVIQQLERKASDSPLFELSDSHNEAAEVYRVCQLPPQHLQQEGDSSAESLHKQVEGVNHHHLQQLHHSYLSAPDEEPPVLTYEGGSRTEAYYQGHSSSSSKDTSSSDGDPRSSDKDASTDDDDSPSSSCSDMGTYHSQHLTGLHQPASPVPSSQGCSQAQGRDPQAEVRGTALPHKLRLKHRAMSTGSSGSNCSGHESPTTPPSATPPPLTQHLYLSLTTPQNIKHERPTEACKQVDSEQGGKKESGKKETGGRRNKRRD</sequence>
<feature type="compositionally biased region" description="Polar residues" evidence="6">
    <location>
        <begin position="536"/>
        <end position="549"/>
    </location>
</feature>
<evidence type="ECO:0000256" key="1">
    <source>
        <dbReference type="ARBA" id="ARBA00006079"/>
    </source>
</evidence>
<dbReference type="RefSeq" id="XP_026204500.1">
    <property type="nucleotide sequence ID" value="XM_026348715.1"/>
</dbReference>
<feature type="compositionally biased region" description="Low complexity" evidence="6">
    <location>
        <begin position="142"/>
        <end position="162"/>
    </location>
</feature>
<feature type="compositionally biased region" description="Pro residues" evidence="6">
    <location>
        <begin position="551"/>
        <end position="561"/>
    </location>
</feature>
<reference evidence="8" key="2">
    <citation type="submission" date="2025-05" db="UniProtKB">
        <authorList>
            <consortium name="Ensembl"/>
        </authorList>
    </citation>
    <scope>IDENTIFICATION</scope>
</reference>
<dbReference type="Proteomes" id="UP000265040">
    <property type="component" value="Chromosome 8"/>
</dbReference>
<proteinExistence type="inferred from homology"/>
<evidence type="ECO:0000313" key="9">
    <source>
        <dbReference type="Proteomes" id="UP000265040"/>
    </source>
</evidence>
<evidence type="ECO:0000256" key="2">
    <source>
        <dbReference type="ARBA" id="ARBA00023015"/>
    </source>
</evidence>
<feature type="compositionally biased region" description="Polar residues" evidence="6">
    <location>
        <begin position="163"/>
        <end position="174"/>
    </location>
</feature>
<dbReference type="InterPro" id="IPR047106">
    <property type="entry name" value="NFIL3-like_bZIP"/>
</dbReference>
<feature type="domain" description="BZIP" evidence="7">
    <location>
        <begin position="67"/>
        <end position="117"/>
    </location>
</feature>
<dbReference type="OrthoDB" id="6151507at2759"/>
<evidence type="ECO:0000256" key="5">
    <source>
        <dbReference type="ARBA" id="ARBA00023242"/>
    </source>
</evidence>
<dbReference type="CDD" id="cd14694">
    <property type="entry name" value="bZIP_NFIL3"/>
    <property type="match status" value="1"/>
</dbReference>
<dbReference type="AlphaFoldDB" id="A0A7N6AZT6"/>
<evidence type="ECO:0000256" key="3">
    <source>
        <dbReference type="ARBA" id="ARBA00023125"/>
    </source>
</evidence>
<feature type="region of interest" description="Disordered" evidence="6">
    <location>
        <begin position="245"/>
        <end position="293"/>
    </location>
</feature>
<dbReference type="InterPro" id="IPR047229">
    <property type="entry name" value="NFIL3-like"/>
</dbReference>
<dbReference type="PANTHER" id="PTHR15284">
    <property type="entry name" value="NUCLEAR FACTOR INTERLEUKIN-3-REGULATED PROTEIN"/>
    <property type="match status" value="1"/>
</dbReference>
<feature type="compositionally biased region" description="Basic and acidic residues" evidence="6">
    <location>
        <begin position="459"/>
        <end position="469"/>
    </location>
</feature>
<dbReference type="CTD" id="792516"/>
<keyword evidence="3" id="KW-0238">DNA-binding</keyword>
<dbReference type="Gene3D" id="1.20.5.170">
    <property type="match status" value="1"/>
</dbReference>
<feature type="compositionally biased region" description="Basic and acidic residues" evidence="6">
    <location>
        <begin position="575"/>
        <end position="604"/>
    </location>
</feature>
<dbReference type="PROSITE" id="PS00036">
    <property type="entry name" value="BZIP_BASIC"/>
    <property type="match status" value="1"/>
</dbReference>
<name>A0A7N6AZT6_ANATE</name>
<dbReference type="InterPro" id="IPR046347">
    <property type="entry name" value="bZIP_sf"/>
</dbReference>
<dbReference type="PANTHER" id="PTHR15284:SF8">
    <property type="entry name" value="NUCLEAR FACTOR, INTERLEUKIN 3 REGULATED, MEMBER 5 ISOFORM X1"/>
    <property type="match status" value="1"/>
</dbReference>
<protein>
    <recommendedName>
        <fullName evidence="7">BZIP domain-containing protein</fullName>
    </recommendedName>
</protein>
<dbReference type="GeneTree" id="ENSGT00940000164623"/>
<dbReference type="SUPFAM" id="SSF57959">
    <property type="entry name" value="Leucine zipper domain"/>
    <property type="match status" value="1"/>
</dbReference>
<evidence type="ECO:0000256" key="6">
    <source>
        <dbReference type="SAM" id="MobiDB-lite"/>
    </source>
</evidence>
<keyword evidence="2" id="KW-0805">Transcription regulation</keyword>
<reference evidence="8 9" key="1">
    <citation type="submission" date="2021-04" db="EMBL/GenBank/DDBJ databases">
        <authorList>
            <consortium name="Wellcome Sanger Institute Data Sharing"/>
        </authorList>
    </citation>
    <scope>NUCLEOTIDE SEQUENCE [LARGE SCALE GENOMIC DNA]</scope>
</reference>
<dbReference type="SMART" id="SM00338">
    <property type="entry name" value="BRLZ"/>
    <property type="match status" value="1"/>
</dbReference>
<evidence type="ECO:0000313" key="8">
    <source>
        <dbReference type="Ensembl" id="ENSATEP00000055475.1"/>
    </source>
</evidence>
<organism evidence="8 9">
    <name type="scientific">Anabas testudineus</name>
    <name type="common">Climbing perch</name>
    <name type="synonym">Anthias testudineus</name>
    <dbReference type="NCBI Taxonomy" id="64144"/>
    <lineage>
        <taxon>Eukaryota</taxon>
        <taxon>Metazoa</taxon>
        <taxon>Chordata</taxon>
        <taxon>Craniata</taxon>
        <taxon>Vertebrata</taxon>
        <taxon>Euteleostomi</taxon>
        <taxon>Actinopterygii</taxon>
        <taxon>Neopterygii</taxon>
        <taxon>Teleostei</taxon>
        <taxon>Neoteleostei</taxon>
        <taxon>Acanthomorphata</taxon>
        <taxon>Anabantaria</taxon>
        <taxon>Anabantiformes</taxon>
        <taxon>Anabantoidei</taxon>
        <taxon>Anabantidae</taxon>
        <taxon>Anabas</taxon>
    </lineage>
</organism>
<dbReference type="GO" id="GO:0007623">
    <property type="term" value="P:circadian rhythm"/>
    <property type="evidence" value="ECO:0007669"/>
    <property type="project" value="TreeGrafter"/>
</dbReference>
<feature type="region of interest" description="Disordered" evidence="6">
    <location>
        <begin position="412"/>
        <end position="611"/>
    </location>
</feature>
<dbReference type="PROSITE" id="PS50217">
    <property type="entry name" value="BZIP"/>
    <property type="match status" value="1"/>
</dbReference>
<comment type="similarity">
    <text evidence="1">Belongs to the bZIP family. NFIL3 subfamily.</text>
</comment>
<feature type="compositionally biased region" description="Polar residues" evidence="6">
    <location>
        <begin position="501"/>
        <end position="511"/>
    </location>
</feature>
<dbReference type="RefSeq" id="XP_026204492.1">
    <property type="nucleotide sequence ID" value="XM_026348707.1"/>
</dbReference>
<dbReference type="Ensembl" id="ENSATET00000078138.1">
    <property type="protein sequence ID" value="ENSATEP00000075742.1"/>
    <property type="gene ID" value="ENSATEG00000027666.2"/>
</dbReference>
<feature type="compositionally biased region" description="Low complexity" evidence="6">
    <location>
        <begin position="447"/>
        <end position="458"/>
    </location>
</feature>
<dbReference type="Pfam" id="PF07716">
    <property type="entry name" value="bZIP_2"/>
    <property type="match status" value="1"/>
</dbReference>
<keyword evidence="5" id="KW-0539">Nucleus</keyword>
<feature type="compositionally biased region" description="Low complexity" evidence="6">
    <location>
        <begin position="263"/>
        <end position="277"/>
    </location>
</feature>
<keyword evidence="4" id="KW-0804">Transcription</keyword>
<dbReference type="InterPro" id="IPR004827">
    <property type="entry name" value="bZIP"/>
</dbReference>
<evidence type="ECO:0000256" key="4">
    <source>
        <dbReference type="ARBA" id="ARBA00023163"/>
    </source>
</evidence>
<feature type="region of interest" description="Disordered" evidence="6">
    <location>
        <begin position="133"/>
        <end position="217"/>
    </location>
</feature>
<dbReference type="GeneID" id="113154470"/>
<keyword evidence="9" id="KW-1185">Reference proteome</keyword>
<feature type="region of interest" description="Disordered" evidence="6">
    <location>
        <begin position="322"/>
        <end position="342"/>
    </location>
</feature>
<dbReference type="GO" id="GO:0003700">
    <property type="term" value="F:DNA-binding transcription factor activity"/>
    <property type="evidence" value="ECO:0007669"/>
    <property type="project" value="InterPro"/>
</dbReference>
<dbReference type="Ensembl" id="ENSATET00000080093.1">
    <property type="protein sequence ID" value="ENSATEP00000073396.1"/>
    <property type="gene ID" value="ENSATEG00000027666.2"/>
</dbReference>
<dbReference type="InParanoid" id="A0A7N6AZT6"/>